<dbReference type="Proteomes" id="UP001431926">
    <property type="component" value="Chromosome"/>
</dbReference>
<dbReference type="RefSeq" id="WP_257138164.1">
    <property type="nucleotide sequence ID" value="NZ_CP109490.1"/>
</dbReference>
<protein>
    <submittedName>
        <fullName evidence="2">Uncharacterized protein</fullName>
    </submittedName>
</protein>
<accession>A0ABZ1ZFT6</accession>
<dbReference type="EMBL" id="CP109491">
    <property type="protein sequence ID" value="WUX36272.1"/>
    <property type="molecule type" value="Genomic_DNA"/>
</dbReference>
<proteinExistence type="predicted"/>
<keyword evidence="3" id="KW-1185">Reference proteome</keyword>
<evidence type="ECO:0000313" key="2">
    <source>
        <dbReference type="EMBL" id="WUX36272.1"/>
    </source>
</evidence>
<feature type="region of interest" description="Disordered" evidence="1">
    <location>
        <begin position="148"/>
        <end position="168"/>
    </location>
</feature>
<reference evidence="2" key="1">
    <citation type="submission" date="2022-10" db="EMBL/GenBank/DDBJ databases">
        <title>The complete genomes of actinobacterial strains from the NBC collection.</title>
        <authorList>
            <person name="Joergensen T.S."/>
            <person name="Alvarez Arevalo M."/>
            <person name="Sterndorff E.B."/>
            <person name="Faurdal D."/>
            <person name="Vuksanovic O."/>
            <person name="Mourched A.-S."/>
            <person name="Charusanti P."/>
            <person name="Shaw S."/>
            <person name="Blin K."/>
            <person name="Weber T."/>
        </authorList>
    </citation>
    <scope>NUCLEOTIDE SEQUENCE</scope>
    <source>
        <strain evidence="2">NBC_01436</strain>
    </source>
</reference>
<evidence type="ECO:0000313" key="3">
    <source>
        <dbReference type="Proteomes" id="UP001431926"/>
    </source>
</evidence>
<organism evidence="2 3">
    <name type="scientific">Streptomyces anulatus</name>
    <name type="common">Streptomyces chrysomallus</name>
    <dbReference type="NCBI Taxonomy" id="1892"/>
    <lineage>
        <taxon>Bacteria</taxon>
        <taxon>Bacillati</taxon>
        <taxon>Actinomycetota</taxon>
        <taxon>Actinomycetes</taxon>
        <taxon>Kitasatosporales</taxon>
        <taxon>Streptomycetaceae</taxon>
        <taxon>Streptomyces</taxon>
    </lineage>
</organism>
<evidence type="ECO:0000256" key="1">
    <source>
        <dbReference type="SAM" id="MobiDB-lite"/>
    </source>
</evidence>
<sequence>MAVPSRLDQCSYSSCRKPLTQTSKTGRRRRYCDASCRRRAQTARDRARRTGTRTRPTGHSSAIAADVHTLAQELVEGQRRRIPLEMKLKLAQLLNRDITCYVAAAVQDEWAAGETWSAIASAAGTTEASARACWSEVNVAGLLAARPARHRRRAQPQSTPHPLDWAFTRPTGPLQRAAARVLQEYLSSLRRTAPVSTGEVARLAGLPDDAVTLSLGGELIASWPVTHMLVTILSGQPQILRTAWETASGERQPDTQSESEARRCLGDVLQVLHLAAGEPEPGALAEEALLSLTTVRAALAGSLVPDWPATRRLTVALGAEPSIMQPFWDDWACAGRSRDESNGGVS</sequence>
<gene>
    <name evidence="2" type="ORF">OG367_08505</name>
</gene>
<name>A0ABZ1ZFT6_STRAQ</name>